<dbReference type="InterPro" id="IPR001433">
    <property type="entry name" value="OxRdtase_FAD/NAD-bd"/>
</dbReference>
<dbReference type="PANTHER" id="PTHR47354:SF5">
    <property type="entry name" value="PROTEIN RFBI"/>
    <property type="match status" value="1"/>
</dbReference>
<dbReference type="PRINTS" id="PR00406">
    <property type="entry name" value="CYTB5RDTASE"/>
</dbReference>
<dbReference type="InterPro" id="IPR017938">
    <property type="entry name" value="Riboflavin_synthase-like_b-brl"/>
</dbReference>
<gene>
    <name evidence="3" type="primary">prmB</name>
    <name evidence="3" type="ORF">MPOCJGCO_0170</name>
</gene>
<accession>A0ABQ4TTT6</accession>
<dbReference type="SUPFAM" id="SSF52343">
    <property type="entry name" value="Ferredoxin reductase-like, C-terminal NADP-linked domain"/>
    <property type="match status" value="1"/>
</dbReference>
<dbReference type="InterPro" id="IPR008333">
    <property type="entry name" value="Cbr1-like_FAD-bd_dom"/>
</dbReference>
<dbReference type="Gene3D" id="3.40.50.80">
    <property type="entry name" value="Nucleotide-binding domain of ferredoxin-NADP reductase (FNR) module"/>
    <property type="match status" value="1"/>
</dbReference>
<organism evidence="3 4">
    <name type="scientific">Methylobacterium trifolii</name>
    <dbReference type="NCBI Taxonomy" id="1003092"/>
    <lineage>
        <taxon>Bacteria</taxon>
        <taxon>Pseudomonadati</taxon>
        <taxon>Pseudomonadota</taxon>
        <taxon>Alphaproteobacteria</taxon>
        <taxon>Hyphomicrobiales</taxon>
        <taxon>Methylobacteriaceae</taxon>
        <taxon>Methylobacterium</taxon>
    </lineage>
</organism>
<sequence length="244" mass="25532">MTEIQPSAPLVFRWQEARIAAIAPVTARVKSFRLAVAFADGYRAGQHVDVRLTAQDGYQAQRSYSIASAPDGSGTIELMVEGLEDGEVSGYFFDVAAVGDVIELRGPIGGSFSWDAPDGGPLLLVGGGSGVVPLLSMLRRRALAAPDLPALLIYSTRTRTEAIALAELEARHRDEPGFTLVLAVTREAGGRRIGSDTVAAALASLGSPTRVFVCGANPFVSAASNHLVAAGLARGVIRTERFGG</sequence>
<dbReference type="InterPro" id="IPR050415">
    <property type="entry name" value="MRET"/>
</dbReference>
<keyword evidence="4" id="KW-1185">Reference proteome</keyword>
<evidence type="ECO:0000313" key="4">
    <source>
        <dbReference type="Proteomes" id="UP001055057"/>
    </source>
</evidence>
<dbReference type="InterPro" id="IPR039261">
    <property type="entry name" value="FNR_nucleotide-bd"/>
</dbReference>
<name>A0ABQ4TTT6_9HYPH</name>
<proteinExistence type="predicted"/>
<protein>
    <submittedName>
        <fullName evidence="3">Propane 2-monooxygenase, reductase component</fullName>
    </submittedName>
</protein>
<evidence type="ECO:0000313" key="3">
    <source>
        <dbReference type="EMBL" id="GJE58092.1"/>
    </source>
</evidence>
<comment type="cofactor">
    <cofactor evidence="1">
        <name>[2Fe-2S] cluster</name>
        <dbReference type="ChEBI" id="CHEBI:190135"/>
    </cofactor>
</comment>
<dbReference type="Proteomes" id="UP001055057">
    <property type="component" value="Unassembled WGS sequence"/>
</dbReference>
<dbReference type="Gene3D" id="2.40.30.10">
    <property type="entry name" value="Translation factors"/>
    <property type="match status" value="1"/>
</dbReference>
<comment type="caution">
    <text evidence="3">The sequence shown here is derived from an EMBL/GenBank/DDBJ whole genome shotgun (WGS) entry which is preliminary data.</text>
</comment>
<evidence type="ECO:0000259" key="2">
    <source>
        <dbReference type="PROSITE" id="PS51384"/>
    </source>
</evidence>
<evidence type="ECO:0000256" key="1">
    <source>
        <dbReference type="ARBA" id="ARBA00034078"/>
    </source>
</evidence>
<reference evidence="3" key="1">
    <citation type="journal article" date="2021" name="Front. Microbiol.">
        <title>Comprehensive Comparative Genomics and Phenotyping of Methylobacterium Species.</title>
        <authorList>
            <person name="Alessa O."/>
            <person name="Ogura Y."/>
            <person name="Fujitani Y."/>
            <person name="Takami H."/>
            <person name="Hayashi T."/>
            <person name="Sahin N."/>
            <person name="Tani A."/>
        </authorList>
    </citation>
    <scope>NUCLEOTIDE SEQUENCE</scope>
    <source>
        <strain evidence="3">DSM 23632</strain>
    </source>
</reference>
<dbReference type="Pfam" id="PF00970">
    <property type="entry name" value="FAD_binding_6"/>
    <property type="match status" value="1"/>
</dbReference>
<dbReference type="SUPFAM" id="SSF63380">
    <property type="entry name" value="Riboflavin synthase domain-like"/>
    <property type="match status" value="1"/>
</dbReference>
<dbReference type="InterPro" id="IPR001709">
    <property type="entry name" value="Flavoprot_Pyr_Nucl_cyt_Rdtase"/>
</dbReference>
<dbReference type="EMBL" id="BPRB01000009">
    <property type="protein sequence ID" value="GJE58092.1"/>
    <property type="molecule type" value="Genomic_DNA"/>
</dbReference>
<dbReference type="InterPro" id="IPR017927">
    <property type="entry name" value="FAD-bd_FR_type"/>
</dbReference>
<dbReference type="PRINTS" id="PR00371">
    <property type="entry name" value="FPNCR"/>
</dbReference>
<feature type="domain" description="FAD-binding FR-type" evidence="2">
    <location>
        <begin position="12"/>
        <end position="114"/>
    </location>
</feature>
<dbReference type="PROSITE" id="PS51384">
    <property type="entry name" value="FAD_FR"/>
    <property type="match status" value="1"/>
</dbReference>
<reference evidence="3" key="2">
    <citation type="submission" date="2021-08" db="EMBL/GenBank/DDBJ databases">
        <authorList>
            <person name="Tani A."/>
            <person name="Ola A."/>
            <person name="Ogura Y."/>
            <person name="Katsura K."/>
            <person name="Hayashi T."/>
        </authorList>
    </citation>
    <scope>NUCLEOTIDE SEQUENCE</scope>
    <source>
        <strain evidence="3">DSM 23632</strain>
    </source>
</reference>
<dbReference type="Pfam" id="PF00175">
    <property type="entry name" value="NAD_binding_1"/>
    <property type="match status" value="1"/>
</dbReference>
<dbReference type="PANTHER" id="PTHR47354">
    <property type="entry name" value="NADH OXIDOREDUCTASE HCR"/>
    <property type="match status" value="1"/>
</dbReference>